<dbReference type="Proteomes" id="UP000008522">
    <property type="component" value="Chromosome"/>
</dbReference>
<dbReference type="OrthoDB" id="9806592at2"/>
<dbReference type="PANTHER" id="PTHR10381">
    <property type="entry name" value="ATP-DEPENDENT CLP PROTEASE PROTEOLYTIC SUBUNIT"/>
    <property type="match status" value="1"/>
</dbReference>
<evidence type="ECO:0000256" key="1">
    <source>
        <dbReference type="ARBA" id="ARBA00007039"/>
    </source>
</evidence>
<name>G0EQP3_BRAIP</name>
<dbReference type="GO" id="GO:0004252">
    <property type="term" value="F:serine-type endopeptidase activity"/>
    <property type="evidence" value="ECO:0007669"/>
    <property type="project" value="InterPro"/>
</dbReference>
<dbReference type="EMBL" id="CP002874">
    <property type="protein sequence ID" value="AEM22144.1"/>
    <property type="molecule type" value="Genomic_DNA"/>
</dbReference>
<keyword evidence="3" id="KW-0645">Protease</keyword>
<evidence type="ECO:0000313" key="7">
    <source>
        <dbReference type="EMBL" id="AEM22144.1"/>
    </source>
</evidence>
<protein>
    <recommendedName>
        <fullName evidence="6">ATP-dependent Clp protease proteolytic subunit</fullName>
    </recommendedName>
</protein>
<keyword evidence="8" id="KW-1185">Reference proteome</keyword>
<dbReference type="InterPro" id="IPR001907">
    <property type="entry name" value="ClpP"/>
</dbReference>
<keyword evidence="2" id="KW-0963">Cytoplasm</keyword>
<evidence type="ECO:0000256" key="3">
    <source>
        <dbReference type="ARBA" id="ARBA00022670"/>
    </source>
</evidence>
<dbReference type="NCBIfam" id="NF045542">
    <property type="entry name" value="Clp_rel_HeadMat"/>
    <property type="match status" value="1"/>
</dbReference>
<dbReference type="InterPro" id="IPR029045">
    <property type="entry name" value="ClpP/crotonase-like_dom_sf"/>
</dbReference>
<evidence type="ECO:0000256" key="6">
    <source>
        <dbReference type="RuleBase" id="RU003567"/>
    </source>
</evidence>
<gene>
    <name evidence="7" type="ordered locus">Bint_1525</name>
</gene>
<dbReference type="PANTHER" id="PTHR10381:SF70">
    <property type="entry name" value="ATP-DEPENDENT CLP PROTEASE PROTEOLYTIC SUBUNIT"/>
    <property type="match status" value="1"/>
</dbReference>
<dbReference type="SUPFAM" id="SSF52096">
    <property type="entry name" value="ClpP/crotonase"/>
    <property type="match status" value="1"/>
</dbReference>
<keyword evidence="5" id="KW-0720">Serine protease</keyword>
<dbReference type="KEGG" id="bip:Bint_1525"/>
<evidence type="ECO:0000256" key="2">
    <source>
        <dbReference type="ARBA" id="ARBA00022490"/>
    </source>
</evidence>
<reference evidence="7 8" key="1">
    <citation type="journal article" date="2011" name="BMC Genomics">
        <title>Complete genome sequence of Brachyspira intermedia reveals unique genomic features in Brachyspira species and phage-mediated horizontal gene transfer.</title>
        <authorList>
            <person name="Hafstrom T."/>
            <person name="Jansson D.S."/>
            <person name="Segerman B."/>
        </authorList>
    </citation>
    <scope>NUCLEOTIDE SEQUENCE [LARGE SCALE GENOMIC DNA]</scope>
    <source>
        <strain evidence="8">ATCC 51140 / PWS/A</strain>
    </source>
</reference>
<dbReference type="PATRIC" id="fig|1045858.4.peg.1524"/>
<evidence type="ECO:0000313" key="8">
    <source>
        <dbReference type="Proteomes" id="UP000008522"/>
    </source>
</evidence>
<dbReference type="GeneID" id="44970049"/>
<keyword evidence="4" id="KW-0378">Hydrolase</keyword>
<dbReference type="CDD" id="cd07016">
    <property type="entry name" value="S14_ClpP_1"/>
    <property type="match status" value="1"/>
</dbReference>
<accession>G0EQP3</accession>
<dbReference type="GO" id="GO:0006515">
    <property type="term" value="P:protein quality control for misfolded or incompletely synthesized proteins"/>
    <property type="evidence" value="ECO:0007669"/>
    <property type="project" value="TreeGrafter"/>
</dbReference>
<dbReference type="eggNOG" id="COG0740">
    <property type="taxonomic scope" value="Bacteria"/>
</dbReference>
<dbReference type="GO" id="GO:0051117">
    <property type="term" value="F:ATPase binding"/>
    <property type="evidence" value="ECO:0007669"/>
    <property type="project" value="TreeGrafter"/>
</dbReference>
<dbReference type="HOGENOM" id="CLU_760625_0_0_12"/>
<sequence>MNKISISGIIGWYFTSRDFRNLTQNMNGDLEIEITSPGGFVFSGIEIHNLIKEYSNNKGKVTIKIIGLCASIASYIAMAGDKIISYDNAVFMIHNVSISTSGDYRELNKQAKEIEALTNIIAKAYSKKLNIDINEIRKLMDNETFYYGEEILGFSDEVVSNGNGEVSNKEEAYILAKNRIYSCINKMSESNKAKDDLKKAVAFLALAVNTDDENNDLNNSSNNITKTAEFINTSENNNTKKEDKEIMDLQELKEQQPELYKTVFNLGIEHERKRVMAHIKLGKASNLIDKSISYIENGASISDDEVLAEYHSAQLSKNILNMHIEENPENTNMLSEEDKDKALEEQYLNELNKYNPKR</sequence>
<dbReference type="GO" id="GO:0004176">
    <property type="term" value="F:ATP-dependent peptidase activity"/>
    <property type="evidence" value="ECO:0007669"/>
    <property type="project" value="InterPro"/>
</dbReference>
<dbReference type="InterPro" id="IPR023562">
    <property type="entry name" value="ClpP/TepA"/>
</dbReference>
<dbReference type="Gene3D" id="3.90.226.10">
    <property type="entry name" value="2-enoyl-CoA Hydratase, Chain A, domain 1"/>
    <property type="match status" value="1"/>
</dbReference>
<organism evidence="7 8">
    <name type="scientific">Brachyspira intermedia (strain ATCC 51140 / PWS/A)</name>
    <name type="common">Serpulina intermedia</name>
    <dbReference type="NCBI Taxonomy" id="1045858"/>
    <lineage>
        <taxon>Bacteria</taxon>
        <taxon>Pseudomonadati</taxon>
        <taxon>Spirochaetota</taxon>
        <taxon>Spirochaetia</taxon>
        <taxon>Brachyspirales</taxon>
        <taxon>Brachyspiraceae</taxon>
        <taxon>Brachyspira</taxon>
    </lineage>
</organism>
<dbReference type="Pfam" id="PF00574">
    <property type="entry name" value="CLP_protease"/>
    <property type="match status" value="1"/>
</dbReference>
<comment type="similarity">
    <text evidence="1 6">Belongs to the peptidase S14 family.</text>
</comment>
<proteinExistence type="inferred from homology"/>
<dbReference type="AlphaFoldDB" id="G0EQP3"/>
<dbReference type="GO" id="GO:0009368">
    <property type="term" value="C:endopeptidase Clp complex"/>
    <property type="evidence" value="ECO:0007669"/>
    <property type="project" value="TreeGrafter"/>
</dbReference>
<evidence type="ECO:0000256" key="5">
    <source>
        <dbReference type="ARBA" id="ARBA00022825"/>
    </source>
</evidence>
<dbReference type="RefSeq" id="WP_014487970.1">
    <property type="nucleotide sequence ID" value="NC_017243.1"/>
</dbReference>
<dbReference type="PRINTS" id="PR00127">
    <property type="entry name" value="CLPPROTEASEP"/>
</dbReference>
<evidence type="ECO:0000256" key="4">
    <source>
        <dbReference type="ARBA" id="ARBA00022801"/>
    </source>
</evidence>